<reference evidence="6 7" key="1">
    <citation type="submission" date="2021-08" db="EMBL/GenBank/DDBJ databases">
        <title>Comparative Genomics Analysis of the Genus Qipengyuania Reveals Extensive Genetic Diversity and Metabolic Versatility, Including the Description of Fifteen Novel Species.</title>
        <authorList>
            <person name="Liu Y."/>
        </authorList>
    </citation>
    <scope>NUCLEOTIDE SEQUENCE [LARGE SCALE GENOMIC DNA]</scope>
    <source>
        <strain evidence="6 7">1NDH13</strain>
    </source>
</reference>
<evidence type="ECO:0000256" key="2">
    <source>
        <dbReference type="SAM" id="MobiDB-lite"/>
    </source>
</evidence>
<dbReference type="InterPro" id="IPR050640">
    <property type="entry name" value="Bact_2-comp_sensor_kinase"/>
</dbReference>
<gene>
    <name evidence="6" type="ORF">K3148_05695</name>
</gene>
<dbReference type="InterPro" id="IPR010559">
    <property type="entry name" value="Sig_transdc_His_kin_internal"/>
</dbReference>
<keyword evidence="3" id="KW-0472">Membrane</keyword>
<dbReference type="Proteomes" id="UP000824281">
    <property type="component" value="Chromosome"/>
</dbReference>
<dbReference type="InterPro" id="IPR003594">
    <property type="entry name" value="HATPase_dom"/>
</dbReference>
<sequence>MAVLPLNPTPFFDNKNQAFWNLQLAGWGGTAVLRAMSAFANGQPLEFLFVILIATITGFSISLILSVVYAQLIRQKPLVTWGGTAMVLAVAVGVYSFIDSWVLGLTRPTAETGFVRIFIGIYFFDLTLLGAWSALYYAINFFLQVEQQADRLERLEAQATSAQLAMLRYQLNPHFLFNTLNSISTLVLLNQTKPANAMLTRLSSFLRHTLVTQPGGKVTVAQEVETLKLYLEIERMRFEERLQTEFRVEERASKAQIPSMLLQPLIENAIKYGVSPQEEGAEISLLAQIVGPRLRITVSDTGPGVDVGGMADDLPAVMATHKRRDSTGVGLANIRDRLAQAYGDDHRFEIRSPESGGFTVLIEIPHEFADEAELSAADGKTALPKPSSPSTVASVKSPQKVSTAK</sequence>
<evidence type="ECO:0000256" key="1">
    <source>
        <dbReference type="SAM" id="Coils"/>
    </source>
</evidence>
<feature type="transmembrane region" description="Helical" evidence="3">
    <location>
        <begin position="47"/>
        <end position="72"/>
    </location>
</feature>
<keyword evidence="7" id="KW-1185">Reference proteome</keyword>
<dbReference type="RefSeq" id="WP_221426335.1">
    <property type="nucleotide sequence ID" value="NZ_CP081295.1"/>
</dbReference>
<feature type="coiled-coil region" evidence="1">
    <location>
        <begin position="145"/>
        <end position="172"/>
    </location>
</feature>
<feature type="domain" description="Signal transduction histidine kinase internal region" evidence="5">
    <location>
        <begin position="162"/>
        <end position="242"/>
    </location>
</feature>
<evidence type="ECO:0000313" key="6">
    <source>
        <dbReference type="EMBL" id="QZD90876.1"/>
    </source>
</evidence>
<dbReference type="EMBL" id="CP081295">
    <property type="protein sequence ID" value="QZD90876.1"/>
    <property type="molecule type" value="Genomic_DNA"/>
</dbReference>
<evidence type="ECO:0000256" key="3">
    <source>
        <dbReference type="SAM" id="Phobius"/>
    </source>
</evidence>
<dbReference type="Pfam" id="PF06580">
    <property type="entry name" value="His_kinase"/>
    <property type="match status" value="1"/>
</dbReference>
<dbReference type="Pfam" id="PF02518">
    <property type="entry name" value="HATPase_c"/>
    <property type="match status" value="1"/>
</dbReference>
<dbReference type="InterPro" id="IPR036890">
    <property type="entry name" value="HATPase_C_sf"/>
</dbReference>
<keyword evidence="1" id="KW-0175">Coiled coil</keyword>
<organism evidence="6 7">
    <name type="scientific">Qipengyuania aurantiaca</name>
    <dbReference type="NCBI Taxonomy" id="2867233"/>
    <lineage>
        <taxon>Bacteria</taxon>
        <taxon>Pseudomonadati</taxon>
        <taxon>Pseudomonadota</taxon>
        <taxon>Alphaproteobacteria</taxon>
        <taxon>Sphingomonadales</taxon>
        <taxon>Erythrobacteraceae</taxon>
        <taxon>Qipengyuania</taxon>
    </lineage>
</organism>
<dbReference type="SUPFAM" id="SSF55874">
    <property type="entry name" value="ATPase domain of HSP90 chaperone/DNA topoisomerase II/histidine kinase"/>
    <property type="match status" value="1"/>
</dbReference>
<dbReference type="Gene3D" id="3.30.565.10">
    <property type="entry name" value="Histidine kinase-like ATPase, C-terminal domain"/>
    <property type="match status" value="1"/>
</dbReference>
<keyword evidence="6" id="KW-0418">Kinase</keyword>
<protein>
    <submittedName>
        <fullName evidence="6">Histidine kinase</fullName>
    </submittedName>
</protein>
<dbReference type="PANTHER" id="PTHR34220">
    <property type="entry name" value="SENSOR HISTIDINE KINASE YPDA"/>
    <property type="match status" value="1"/>
</dbReference>
<feature type="region of interest" description="Disordered" evidence="2">
    <location>
        <begin position="379"/>
        <end position="405"/>
    </location>
</feature>
<feature type="transmembrane region" description="Helical" evidence="3">
    <location>
        <begin position="78"/>
        <end position="98"/>
    </location>
</feature>
<feature type="domain" description="Histidine kinase/HSP90-like ATPase" evidence="4">
    <location>
        <begin position="261"/>
        <end position="366"/>
    </location>
</feature>
<keyword evidence="3" id="KW-0812">Transmembrane</keyword>
<feature type="compositionally biased region" description="Polar residues" evidence="2">
    <location>
        <begin position="388"/>
        <end position="405"/>
    </location>
</feature>
<accession>A0ABX8ZPH9</accession>
<dbReference type="GO" id="GO:0016301">
    <property type="term" value="F:kinase activity"/>
    <property type="evidence" value="ECO:0007669"/>
    <property type="project" value="UniProtKB-KW"/>
</dbReference>
<evidence type="ECO:0000259" key="5">
    <source>
        <dbReference type="Pfam" id="PF06580"/>
    </source>
</evidence>
<evidence type="ECO:0000313" key="7">
    <source>
        <dbReference type="Proteomes" id="UP000824281"/>
    </source>
</evidence>
<keyword evidence="3" id="KW-1133">Transmembrane helix</keyword>
<evidence type="ECO:0000259" key="4">
    <source>
        <dbReference type="Pfam" id="PF02518"/>
    </source>
</evidence>
<proteinExistence type="predicted"/>
<dbReference type="PANTHER" id="PTHR34220:SF7">
    <property type="entry name" value="SENSOR HISTIDINE KINASE YPDA"/>
    <property type="match status" value="1"/>
</dbReference>
<keyword evidence="6" id="KW-0808">Transferase</keyword>
<name>A0ABX8ZPH9_9SPHN</name>
<feature type="transmembrane region" description="Helical" evidence="3">
    <location>
        <begin position="119"/>
        <end position="139"/>
    </location>
</feature>